<evidence type="ECO:0000313" key="3">
    <source>
        <dbReference type="Proteomes" id="UP000321578"/>
    </source>
</evidence>
<dbReference type="Proteomes" id="UP000321578">
    <property type="component" value="Unassembled WGS sequence"/>
</dbReference>
<dbReference type="RefSeq" id="WP_147085108.1">
    <property type="nucleotide sequence ID" value="NZ_VORM01000002.1"/>
</dbReference>
<feature type="transmembrane region" description="Helical" evidence="1">
    <location>
        <begin position="440"/>
        <end position="466"/>
    </location>
</feature>
<evidence type="ECO:0000256" key="1">
    <source>
        <dbReference type="SAM" id="Phobius"/>
    </source>
</evidence>
<accession>A0A5C6ZK71</accession>
<organism evidence="2 3">
    <name type="scientific">Subsaximicrobium wynnwilliamsii</name>
    <dbReference type="NCBI Taxonomy" id="291179"/>
    <lineage>
        <taxon>Bacteria</taxon>
        <taxon>Pseudomonadati</taxon>
        <taxon>Bacteroidota</taxon>
        <taxon>Flavobacteriia</taxon>
        <taxon>Flavobacteriales</taxon>
        <taxon>Flavobacteriaceae</taxon>
        <taxon>Subsaximicrobium</taxon>
    </lineage>
</organism>
<reference evidence="2 3" key="1">
    <citation type="submission" date="2019-08" db="EMBL/GenBank/DDBJ databases">
        <title>Genomes of Subsaximicrobium wynnwilliamsii strains.</title>
        <authorList>
            <person name="Bowman J.P."/>
        </authorList>
    </citation>
    <scope>NUCLEOTIDE SEQUENCE [LARGE SCALE GENOMIC DNA]</scope>
    <source>
        <strain evidence="2 3">2-80-2</strain>
    </source>
</reference>
<keyword evidence="1" id="KW-1133">Transmembrane helix</keyword>
<feature type="transmembrane region" description="Helical" evidence="1">
    <location>
        <begin position="472"/>
        <end position="496"/>
    </location>
</feature>
<keyword evidence="1" id="KW-0812">Transmembrane</keyword>
<keyword evidence="3" id="KW-1185">Reference proteome</keyword>
<feature type="transmembrane region" description="Helical" evidence="1">
    <location>
        <begin position="98"/>
        <end position="121"/>
    </location>
</feature>
<dbReference type="OrthoDB" id="996104at2"/>
<feature type="transmembrane region" description="Helical" evidence="1">
    <location>
        <begin position="66"/>
        <end position="86"/>
    </location>
</feature>
<feature type="transmembrane region" description="Helical" evidence="1">
    <location>
        <begin position="503"/>
        <end position="529"/>
    </location>
</feature>
<comment type="caution">
    <text evidence="2">The sequence shown here is derived from an EMBL/GenBank/DDBJ whole genome shotgun (WGS) entry which is preliminary data.</text>
</comment>
<feature type="transmembrane region" description="Helical" evidence="1">
    <location>
        <begin position="415"/>
        <end position="433"/>
    </location>
</feature>
<keyword evidence="1" id="KW-0472">Membrane</keyword>
<dbReference type="EMBL" id="VORO01000003">
    <property type="protein sequence ID" value="TXD90386.1"/>
    <property type="molecule type" value="Genomic_DNA"/>
</dbReference>
<feature type="transmembrane region" description="Helical" evidence="1">
    <location>
        <begin position="549"/>
        <end position="572"/>
    </location>
</feature>
<proteinExistence type="predicted"/>
<sequence>MKSFIYKVNQYLIERYPTVWNTKLVWMLASAIILHLLFFVMGFFTISNPASLQERGINDIFFENGAVFMSVIITILMLVIWLVYLFKNNAFKNFYPTSRAGLFLAFLYHILIIFVSSSFYLSYNYGMKAQIALSYSDARIADEIALANEAAVFFSEKVSDYTLDKREYPEPFDQLFCETRDKLIDYNQPYTSFLDNNYQFFSIYKKEASKTPRYSEPQFTGYIYKKSLDSMDVYYFKDKLIDVSNLINNSLPSYYNYSSTLYISKNDSLNQEDLDYDYDNYSDFGYDHSPQASIRGKLQNKRSHELLRRNNPSEIKQLLSQFLSMSSAYKIKHNLAVDQWFELVYHPTNFEVKSFIRDQKKPDYYYEDDRALLAEKDVNRFLKERLTDYYFESKRLRNVFENIETIKASNPFMDGIHVFMWLAFFLSALIFMFRITGLKSLLFAIVTVGVLILVIALLAILLAYASSGNDNLIGYFISYFAVLLGATIFAIPLFFARSVKKSVVAICLNISIAGFVPYLLLILALIAMHQKDLCEARSFKNDYYNCPTIFDYLEFNWSFVLFFTGLALMYFYTTIIKRWKSLPES</sequence>
<name>A0A5C6ZK71_9FLAO</name>
<feature type="transmembrane region" description="Helical" evidence="1">
    <location>
        <begin position="24"/>
        <end position="46"/>
    </location>
</feature>
<protein>
    <submittedName>
        <fullName evidence="2">Uncharacterized protein</fullName>
    </submittedName>
</protein>
<evidence type="ECO:0000313" key="2">
    <source>
        <dbReference type="EMBL" id="TXD90386.1"/>
    </source>
</evidence>
<dbReference type="AlphaFoldDB" id="A0A5C6ZK71"/>
<gene>
    <name evidence="2" type="ORF">ESY86_03190</name>
</gene>